<dbReference type="EMBL" id="MCGO01000079">
    <property type="protein sequence ID" value="ORY31148.1"/>
    <property type="molecule type" value="Genomic_DNA"/>
</dbReference>
<keyword evidence="2" id="KW-1185">Reference proteome</keyword>
<organism evidence="1 2">
    <name type="scientific">Rhizoclosmatium globosum</name>
    <dbReference type="NCBI Taxonomy" id="329046"/>
    <lineage>
        <taxon>Eukaryota</taxon>
        <taxon>Fungi</taxon>
        <taxon>Fungi incertae sedis</taxon>
        <taxon>Chytridiomycota</taxon>
        <taxon>Chytridiomycota incertae sedis</taxon>
        <taxon>Chytridiomycetes</taxon>
        <taxon>Chytridiales</taxon>
        <taxon>Chytriomycetaceae</taxon>
        <taxon>Rhizoclosmatium</taxon>
    </lineage>
</organism>
<sequence length="271" mass="30332">MSTTVSIKVTLSSNVKSTNLLSGPHAANLVGDPDTSDIILQPSPGEFILANTEYLKRNVYFAAHQHVNESGLGKAEETLKVNPPFPSYFRLVLECIYAHSEEYCTEVLSKSNFGPLLMNGHYVQEENIVAAGCSWFHSHWKYASKSQSFSSVNVSQEMVSKLLDKFTVNEMTSRLEILLEWAKDCEEQNTCAKEFCEFFDSQIEFARVSLEEWKILAKQYGNSLQLYASSKFINVLLAKAVDENVLLFLQAVCVHSSSEMSSSGYSLKTTC</sequence>
<proteinExistence type="predicted"/>
<protein>
    <recommendedName>
        <fullName evidence="3">BTB domain-containing protein</fullName>
    </recommendedName>
</protein>
<dbReference type="OrthoDB" id="2153809at2759"/>
<name>A0A1Y2B8H3_9FUNG</name>
<gene>
    <name evidence="1" type="ORF">BCR33DRAFT_857110</name>
</gene>
<evidence type="ECO:0000313" key="2">
    <source>
        <dbReference type="Proteomes" id="UP000193642"/>
    </source>
</evidence>
<dbReference type="Proteomes" id="UP000193642">
    <property type="component" value="Unassembled WGS sequence"/>
</dbReference>
<accession>A0A1Y2B8H3</accession>
<evidence type="ECO:0000313" key="1">
    <source>
        <dbReference type="EMBL" id="ORY31148.1"/>
    </source>
</evidence>
<evidence type="ECO:0008006" key="3">
    <source>
        <dbReference type="Google" id="ProtNLM"/>
    </source>
</evidence>
<reference evidence="1 2" key="1">
    <citation type="submission" date="2016-07" db="EMBL/GenBank/DDBJ databases">
        <title>Pervasive Adenine N6-methylation of Active Genes in Fungi.</title>
        <authorList>
            <consortium name="DOE Joint Genome Institute"/>
            <person name="Mondo S.J."/>
            <person name="Dannebaum R.O."/>
            <person name="Kuo R.C."/>
            <person name="Labutti K."/>
            <person name="Haridas S."/>
            <person name="Kuo A."/>
            <person name="Salamov A."/>
            <person name="Ahrendt S.R."/>
            <person name="Lipzen A."/>
            <person name="Sullivan W."/>
            <person name="Andreopoulos W.B."/>
            <person name="Clum A."/>
            <person name="Lindquist E."/>
            <person name="Daum C."/>
            <person name="Ramamoorthy G.K."/>
            <person name="Gryganskyi A."/>
            <person name="Culley D."/>
            <person name="Magnuson J.K."/>
            <person name="James T.Y."/>
            <person name="O'Malley M.A."/>
            <person name="Stajich J.E."/>
            <person name="Spatafora J.W."/>
            <person name="Visel A."/>
            <person name="Grigoriev I.V."/>
        </authorList>
    </citation>
    <scope>NUCLEOTIDE SEQUENCE [LARGE SCALE GENOMIC DNA]</scope>
    <source>
        <strain evidence="1 2">JEL800</strain>
    </source>
</reference>
<comment type="caution">
    <text evidence="1">The sequence shown here is derived from an EMBL/GenBank/DDBJ whole genome shotgun (WGS) entry which is preliminary data.</text>
</comment>
<dbReference type="AlphaFoldDB" id="A0A1Y2B8H3"/>